<dbReference type="Gramene" id="rna-AYBTSS11_LOCUS5551">
    <property type="protein sequence ID" value="CAJ1931969.1"/>
    <property type="gene ID" value="gene-AYBTSS11_LOCUS5551"/>
</dbReference>
<dbReference type="AlphaFoldDB" id="A0AA86V9J3"/>
<organism evidence="1 2">
    <name type="scientific">Sphenostylis stenocarpa</name>
    <dbReference type="NCBI Taxonomy" id="92480"/>
    <lineage>
        <taxon>Eukaryota</taxon>
        <taxon>Viridiplantae</taxon>
        <taxon>Streptophyta</taxon>
        <taxon>Embryophyta</taxon>
        <taxon>Tracheophyta</taxon>
        <taxon>Spermatophyta</taxon>
        <taxon>Magnoliopsida</taxon>
        <taxon>eudicotyledons</taxon>
        <taxon>Gunneridae</taxon>
        <taxon>Pentapetalae</taxon>
        <taxon>rosids</taxon>
        <taxon>fabids</taxon>
        <taxon>Fabales</taxon>
        <taxon>Fabaceae</taxon>
        <taxon>Papilionoideae</taxon>
        <taxon>50 kb inversion clade</taxon>
        <taxon>NPAAA clade</taxon>
        <taxon>indigoferoid/millettioid clade</taxon>
        <taxon>Phaseoleae</taxon>
        <taxon>Sphenostylis</taxon>
    </lineage>
</organism>
<accession>A0AA86V9J3</accession>
<sequence>MCEKVNAYGWCGRGMNLVGVVRAHFGRQQSGISSHLSGQKKPTPRIGNHYVKVNVPRFRKELRKKIENAKGIRSIDNGWLYIESLPS</sequence>
<dbReference type="EMBL" id="OY731399">
    <property type="protein sequence ID" value="CAJ1931969.1"/>
    <property type="molecule type" value="Genomic_DNA"/>
</dbReference>
<proteinExistence type="predicted"/>
<gene>
    <name evidence="1" type="ORF">AYBTSS11_LOCUS5551</name>
</gene>
<name>A0AA86V9J3_9FABA</name>
<protein>
    <submittedName>
        <fullName evidence="1">Uncharacterized protein</fullName>
    </submittedName>
</protein>
<keyword evidence="2" id="KW-1185">Reference proteome</keyword>
<evidence type="ECO:0000313" key="2">
    <source>
        <dbReference type="Proteomes" id="UP001189624"/>
    </source>
</evidence>
<dbReference type="Proteomes" id="UP001189624">
    <property type="component" value="Chromosome 2"/>
</dbReference>
<reference evidence="1" key="1">
    <citation type="submission" date="2023-10" db="EMBL/GenBank/DDBJ databases">
        <authorList>
            <person name="Domelevo Entfellner J.-B."/>
        </authorList>
    </citation>
    <scope>NUCLEOTIDE SEQUENCE</scope>
</reference>
<evidence type="ECO:0000313" key="1">
    <source>
        <dbReference type="EMBL" id="CAJ1931969.1"/>
    </source>
</evidence>